<dbReference type="EC" id="1.13.11.11" evidence="9"/>
<comment type="subunit">
    <text evidence="1 9">Homotetramer.</text>
</comment>
<feature type="binding site" evidence="9">
    <location>
        <position position="131"/>
    </location>
    <ligand>
        <name>substrate</name>
    </ligand>
</feature>
<keyword evidence="4 9" id="KW-0223">Dioxygenase</keyword>
<evidence type="ECO:0000256" key="9">
    <source>
        <dbReference type="HAMAP-Rule" id="MF_01972"/>
    </source>
</evidence>
<dbReference type="GO" id="GO:0004833">
    <property type="term" value="F:L-tryptophan 2,3-dioxygenase activity"/>
    <property type="evidence" value="ECO:0007669"/>
    <property type="project" value="UniProtKB-UniRule"/>
</dbReference>
<reference evidence="10 11" key="1">
    <citation type="journal article" date="2015" name="Stand. Genomic Sci.">
        <title>Genomic Encyclopedia of Bacterial and Archaeal Type Strains, Phase III: the genomes of soil and plant-associated and newly described type strains.</title>
        <authorList>
            <person name="Whitman W.B."/>
            <person name="Woyke T."/>
            <person name="Klenk H.P."/>
            <person name="Zhou Y."/>
            <person name="Lilburn T.G."/>
            <person name="Beck B.J."/>
            <person name="De Vos P."/>
            <person name="Vandamme P."/>
            <person name="Eisen J.A."/>
            <person name="Garrity G."/>
            <person name="Hugenholtz P."/>
            <person name="Kyrpides N.C."/>
        </authorList>
    </citation>
    <scope>NUCLEOTIDE SEQUENCE [LARGE SCALE GENOMIC DNA]</scope>
    <source>
        <strain evidence="10 11">CGMCC 1.10821</strain>
    </source>
</reference>
<dbReference type="EMBL" id="VLKN01000004">
    <property type="protein sequence ID" value="TWI03033.1"/>
    <property type="molecule type" value="Genomic_DNA"/>
</dbReference>
<dbReference type="UniPathway" id="UPA00333">
    <property type="reaction ID" value="UER00453"/>
</dbReference>
<comment type="catalytic activity">
    <reaction evidence="8 9">
        <text>L-tryptophan + O2 = N-formyl-L-kynurenine</text>
        <dbReference type="Rhea" id="RHEA:24536"/>
        <dbReference type="ChEBI" id="CHEBI:15379"/>
        <dbReference type="ChEBI" id="CHEBI:57912"/>
        <dbReference type="ChEBI" id="CHEBI:58629"/>
        <dbReference type="EC" id="1.13.11.11"/>
    </reaction>
</comment>
<dbReference type="HAMAP" id="MF_01972">
    <property type="entry name" value="T23O"/>
    <property type="match status" value="1"/>
</dbReference>
<dbReference type="Gene3D" id="1.20.58.480">
    <property type="match status" value="1"/>
</dbReference>
<dbReference type="InterPro" id="IPR004981">
    <property type="entry name" value="Trp_2_3_dOase"/>
</dbReference>
<proteinExistence type="inferred from homology"/>
<dbReference type="GO" id="GO:0019442">
    <property type="term" value="P:L-tryptophan catabolic process to acetyl-CoA"/>
    <property type="evidence" value="ECO:0007669"/>
    <property type="project" value="TreeGrafter"/>
</dbReference>
<evidence type="ECO:0000256" key="3">
    <source>
        <dbReference type="ARBA" id="ARBA00022723"/>
    </source>
</evidence>
<organism evidence="10 11">
    <name type="scientific">Luteimonas cucumeris</name>
    <dbReference type="NCBI Taxonomy" id="985012"/>
    <lineage>
        <taxon>Bacteria</taxon>
        <taxon>Pseudomonadati</taxon>
        <taxon>Pseudomonadota</taxon>
        <taxon>Gammaproteobacteria</taxon>
        <taxon>Lysobacterales</taxon>
        <taxon>Lysobacteraceae</taxon>
        <taxon>Luteimonas</taxon>
    </lineage>
</organism>
<accession>A0A562L5Y2</accession>
<dbReference type="GO" id="GO:0020037">
    <property type="term" value="F:heme binding"/>
    <property type="evidence" value="ECO:0007669"/>
    <property type="project" value="UniProtKB-UniRule"/>
</dbReference>
<dbReference type="FunFam" id="1.20.58.480:FF:000001">
    <property type="entry name" value="Tryptophan 2,3-dioxygenase"/>
    <property type="match status" value="1"/>
</dbReference>
<evidence type="ECO:0000313" key="10">
    <source>
        <dbReference type="EMBL" id="TWI03033.1"/>
    </source>
</evidence>
<evidence type="ECO:0000256" key="5">
    <source>
        <dbReference type="ARBA" id="ARBA00023002"/>
    </source>
</evidence>
<evidence type="ECO:0000256" key="1">
    <source>
        <dbReference type="ARBA" id="ARBA00011881"/>
    </source>
</evidence>
<comment type="cofactor">
    <cofactor evidence="9">
        <name>heme</name>
        <dbReference type="ChEBI" id="CHEBI:30413"/>
    </cofactor>
    <text evidence="9">Binds 1 heme group per subunit.</text>
</comment>
<dbReference type="AlphaFoldDB" id="A0A562L5Y2"/>
<dbReference type="InterPro" id="IPR037217">
    <property type="entry name" value="Trp/Indoleamine_2_3_dOase-like"/>
</dbReference>
<keyword evidence="6 9" id="KW-0408">Iron</keyword>
<feature type="binding site" evidence="9">
    <location>
        <position position="272"/>
    </location>
    <ligand>
        <name>substrate</name>
    </ligand>
</feature>
<feature type="binding site" evidence="9">
    <location>
        <begin position="69"/>
        <end position="73"/>
    </location>
    <ligand>
        <name>substrate</name>
    </ligand>
</feature>
<evidence type="ECO:0000256" key="2">
    <source>
        <dbReference type="ARBA" id="ARBA00022617"/>
    </source>
</evidence>
<dbReference type="PANTHER" id="PTHR10138:SF0">
    <property type="entry name" value="TRYPTOPHAN 2,3-DIOXYGENASE"/>
    <property type="match status" value="1"/>
</dbReference>
<dbReference type="PANTHER" id="PTHR10138">
    <property type="entry name" value="TRYPTOPHAN 2,3-DIOXYGENASE"/>
    <property type="match status" value="1"/>
</dbReference>
<feature type="binding site" evidence="9">
    <location>
        <position position="135"/>
    </location>
    <ligand>
        <name>substrate</name>
    </ligand>
</feature>
<keyword evidence="5 9" id="KW-0560">Oxidoreductase</keyword>
<comment type="similarity">
    <text evidence="9">Belongs to the tryptophan 2,3-dioxygenase family.</text>
</comment>
<keyword evidence="7 9" id="KW-0823">Tryptophan catabolism</keyword>
<comment type="pathway">
    <text evidence="9">Amino-acid degradation; L-tryptophan degradation via kynurenine pathway; L-kynurenine from L-tryptophan: step 1/2.</text>
</comment>
<evidence type="ECO:0000256" key="7">
    <source>
        <dbReference type="ARBA" id="ARBA00023079"/>
    </source>
</evidence>
<evidence type="ECO:0000256" key="6">
    <source>
        <dbReference type="ARBA" id="ARBA00023004"/>
    </source>
</evidence>
<name>A0A562L5Y2_9GAMM</name>
<feature type="binding site" description="axial binding residue" evidence="9">
    <location>
        <position position="258"/>
    </location>
    <ligand>
        <name>heme</name>
        <dbReference type="ChEBI" id="CHEBI:30413"/>
    </ligand>
    <ligandPart>
        <name>Fe</name>
        <dbReference type="ChEBI" id="CHEBI:18248"/>
    </ligandPart>
</feature>
<evidence type="ECO:0000313" key="11">
    <source>
        <dbReference type="Proteomes" id="UP000315167"/>
    </source>
</evidence>
<evidence type="ECO:0000256" key="8">
    <source>
        <dbReference type="ARBA" id="ARBA00050412"/>
    </source>
</evidence>
<dbReference type="GO" id="GO:0046872">
    <property type="term" value="F:metal ion binding"/>
    <property type="evidence" value="ECO:0007669"/>
    <property type="project" value="UniProtKB-KW"/>
</dbReference>
<dbReference type="Pfam" id="PF03301">
    <property type="entry name" value="Trp_dioxygenase"/>
    <property type="match status" value="2"/>
</dbReference>
<dbReference type="GO" id="GO:0019441">
    <property type="term" value="P:L-tryptophan catabolic process to kynurenine"/>
    <property type="evidence" value="ECO:0007669"/>
    <property type="project" value="UniProtKB-UniRule"/>
</dbReference>
<keyword evidence="2 9" id="KW-0349">Heme</keyword>
<comment type="caution">
    <text evidence="10">The sequence shown here is derived from an EMBL/GenBank/DDBJ whole genome shotgun (WGS) entry which is preliminary data.</text>
</comment>
<sequence length="309" mass="35718">MQSVTLAAALQQDGSRSGMNIEDNQRPLETGIHTELSGRLTYGGYLRLDQLLSAQQPVTDPPHHDELLFIVQHQVAELWIKLMVHELRAAVVHLRADRLDRCQKIFSRCKQVLRQLTEMWAVLETLTPSEYMEFRELLGPSSGFQSVQYRTMEFLLGNKNAEMLKVFAHDDAATRVLREALESPSLYDETLRFLARRGHAIPAELLERDWSKPHVSDPRLLPVFERIYEDTRTHWEAYHLCEDLVDLESQFQLWRFRHMRTVMRIIGFKRGTGGSSGVGFLRQALELTFFPELFEVRTLIGAADPRPGY</sequence>
<dbReference type="SUPFAM" id="SSF140959">
    <property type="entry name" value="Indolic compounds 2,3-dioxygenase-like"/>
    <property type="match status" value="1"/>
</dbReference>
<protein>
    <recommendedName>
        <fullName evidence="9">Tryptophan 2,3-dioxygenase</fullName>
        <shortName evidence="9">TDO</shortName>
        <ecNumber evidence="9">1.13.11.11</ecNumber>
    </recommendedName>
    <alternativeName>
        <fullName evidence="9">Tryptamin 2,3-dioxygenase</fullName>
    </alternativeName>
    <alternativeName>
        <fullName evidence="9">Tryptophan oxygenase</fullName>
        <shortName evidence="9">TO</shortName>
        <shortName evidence="9">TRPO</shortName>
    </alternativeName>
    <alternativeName>
        <fullName evidence="9">Tryptophan pyrrolase</fullName>
    </alternativeName>
    <alternativeName>
        <fullName evidence="9">Tryptophanase</fullName>
    </alternativeName>
</protein>
<comment type="function">
    <text evidence="9">Heme-dependent dioxygenase that catalyzes the oxidative cleavage of the L-tryptophan (L-Trp) pyrrole ring and converts L-tryptophan to N-formyl-L-kynurenine. Catalyzes the oxidative cleavage of the indole moiety.</text>
</comment>
<gene>
    <name evidence="9" type="primary">kynA</name>
    <name evidence="10" type="ORF">IP90_02136</name>
</gene>
<dbReference type="Proteomes" id="UP000315167">
    <property type="component" value="Unassembled WGS sequence"/>
</dbReference>
<keyword evidence="11" id="KW-1185">Reference proteome</keyword>
<evidence type="ECO:0000256" key="4">
    <source>
        <dbReference type="ARBA" id="ARBA00022964"/>
    </source>
</evidence>
<keyword evidence="3 9" id="KW-0479">Metal-binding</keyword>